<dbReference type="Pfam" id="PF04563">
    <property type="entry name" value="RNA_pol_Rpb2_1"/>
    <property type="match status" value="1"/>
</dbReference>
<keyword evidence="8" id="KW-1185">Reference proteome</keyword>
<organism evidence="7 8">
    <name type="scientific">Timema podura</name>
    <name type="common">Walking stick</name>
    <dbReference type="NCBI Taxonomy" id="61482"/>
    <lineage>
        <taxon>Eukaryota</taxon>
        <taxon>Metazoa</taxon>
        <taxon>Ecdysozoa</taxon>
        <taxon>Arthropoda</taxon>
        <taxon>Hexapoda</taxon>
        <taxon>Insecta</taxon>
        <taxon>Pterygota</taxon>
        <taxon>Neoptera</taxon>
        <taxon>Polyneoptera</taxon>
        <taxon>Phasmatodea</taxon>
        <taxon>Timematodea</taxon>
        <taxon>Timematoidea</taxon>
        <taxon>Timematidae</taxon>
        <taxon>Timema</taxon>
    </lineage>
</organism>
<gene>
    <name evidence="7" type="ORF">TPAB3V08_LOCUS1346</name>
</gene>
<proteinExistence type="predicted"/>
<keyword evidence="3" id="KW-0808">Transferase</keyword>
<keyword evidence="4" id="KW-0548">Nucleotidyltransferase</keyword>
<dbReference type="EC" id="2.7.7.6" evidence="1"/>
<dbReference type="EMBL" id="CAJPIN010001208">
    <property type="protein sequence ID" value="CAG2054316.1"/>
    <property type="molecule type" value="Genomic_DNA"/>
</dbReference>
<protein>
    <recommendedName>
        <fullName evidence="1">DNA-directed RNA polymerase</fullName>
        <ecNumber evidence="1">2.7.7.6</ecNumber>
    </recommendedName>
</protein>
<reference evidence="7" key="1">
    <citation type="submission" date="2021-03" db="EMBL/GenBank/DDBJ databases">
        <authorList>
            <person name="Tran Van P."/>
        </authorList>
    </citation>
    <scope>NUCLEOTIDE SEQUENCE</scope>
</reference>
<evidence type="ECO:0000256" key="4">
    <source>
        <dbReference type="ARBA" id="ARBA00022695"/>
    </source>
</evidence>
<dbReference type="InterPro" id="IPR007644">
    <property type="entry name" value="RNA_pol_bsu_protrusion"/>
</dbReference>
<keyword evidence="5" id="KW-0804">Transcription</keyword>
<evidence type="ECO:0000256" key="3">
    <source>
        <dbReference type="ARBA" id="ARBA00022679"/>
    </source>
</evidence>
<keyword evidence="2" id="KW-0240">DNA-directed RNA polymerase</keyword>
<evidence type="ECO:0000256" key="2">
    <source>
        <dbReference type="ARBA" id="ARBA00022478"/>
    </source>
</evidence>
<dbReference type="Proteomes" id="UP001153148">
    <property type="component" value="Unassembled WGS sequence"/>
</dbReference>
<evidence type="ECO:0000313" key="7">
    <source>
        <dbReference type="EMBL" id="CAG2054316.1"/>
    </source>
</evidence>
<comment type="caution">
    <text evidence="7">The sequence shown here is derived from an EMBL/GenBank/DDBJ whole genome shotgun (WGS) entry which is preliminary data.</text>
</comment>
<name>A0ABN7NMC9_TIMPD</name>
<evidence type="ECO:0000259" key="6">
    <source>
        <dbReference type="Pfam" id="PF04563"/>
    </source>
</evidence>
<dbReference type="SUPFAM" id="SSF64484">
    <property type="entry name" value="beta and beta-prime subunits of DNA dependent RNA-polymerase"/>
    <property type="match status" value="1"/>
</dbReference>
<evidence type="ECO:0000256" key="5">
    <source>
        <dbReference type="ARBA" id="ARBA00023163"/>
    </source>
</evidence>
<evidence type="ECO:0000313" key="8">
    <source>
        <dbReference type="Proteomes" id="UP001153148"/>
    </source>
</evidence>
<sequence>MAIGFDDAPCVFVYAAIASCKLDVDEDGSSFLQSLGAPHVDSFNFMLNGGLNKAVETLLPVEFTLPSNERVFLSIQVALLIDLLLNESYLICICTEGERETVEEINILGRPDWDSDSDFPVISRQDVRLHQPIVPKGTIGTKSLRILPTECRQRGATYKGRLVGHIVCSVGDKPYKPLEKEFGEIPIMVKCHELILSAPPTIAKSVTIRSDRLRLLPLKVPEPIRSALQNFASSRFT</sequence>
<evidence type="ECO:0000256" key="1">
    <source>
        <dbReference type="ARBA" id="ARBA00012418"/>
    </source>
</evidence>
<dbReference type="Gene3D" id="3.90.1100.10">
    <property type="match status" value="1"/>
</dbReference>
<accession>A0ABN7NMC9</accession>
<feature type="domain" description="RNA polymerase beta subunit protrusion" evidence="6">
    <location>
        <begin position="111"/>
        <end position="196"/>
    </location>
</feature>